<dbReference type="InterPro" id="IPR036907">
    <property type="entry name" value="5'-Nucleotdase_C_sf"/>
</dbReference>
<reference evidence="2 3" key="1">
    <citation type="journal article" date="2019" name="Int. J. Syst. Evol. Microbiol.">
        <title>Capsulimonas corticalis gen. nov., sp. nov., an aerobic capsulated bacterium, of a novel bacterial order, Capsulimonadales ord. nov., of the class Armatimonadia of the phylum Armatimonadetes.</title>
        <authorList>
            <person name="Li J."/>
            <person name="Kudo C."/>
            <person name="Tonouchi A."/>
        </authorList>
    </citation>
    <scope>NUCLEOTIDE SEQUENCE [LARGE SCALE GENOMIC DNA]</scope>
    <source>
        <strain evidence="2 3">AX-7</strain>
    </source>
</reference>
<dbReference type="KEGG" id="ccot:CCAX7_22840"/>
<dbReference type="InterPro" id="IPR008334">
    <property type="entry name" value="5'-Nucleotdase_C"/>
</dbReference>
<dbReference type="GO" id="GO:0030288">
    <property type="term" value="C:outer membrane-bounded periplasmic space"/>
    <property type="evidence" value="ECO:0007669"/>
    <property type="project" value="TreeGrafter"/>
</dbReference>
<protein>
    <recommendedName>
        <fullName evidence="1">5'-Nucleotidase C-terminal domain-containing protein</fullName>
    </recommendedName>
</protein>
<dbReference type="Gene3D" id="3.90.780.10">
    <property type="entry name" value="5'-Nucleotidase, C-terminal domain"/>
    <property type="match status" value="1"/>
</dbReference>
<proteinExistence type="predicted"/>
<keyword evidence="3" id="KW-1185">Reference proteome</keyword>
<dbReference type="EMBL" id="AP025739">
    <property type="protein sequence ID" value="BDI30233.1"/>
    <property type="molecule type" value="Genomic_DNA"/>
</dbReference>
<evidence type="ECO:0000259" key="1">
    <source>
        <dbReference type="Pfam" id="PF02872"/>
    </source>
</evidence>
<dbReference type="GO" id="GO:0016787">
    <property type="term" value="F:hydrolase activity"/>
    <property type="evidence" value="ECO:0007669"/>
    <property type="project" value="InterPro"/>
</dbReference>
<dbReference type="SUPFAM" id="SSF55816">
    <property type="entry name" value="5'-nucleotidase (syn. UDP-sugar hydrolase), C-terminal domain"/>
    <property type="match status" value="1"/>
</dbReference>
<dbReference type="Pfam" id="PF02872">
    <property type="entry name" value="5_nucleotid_C"/>
    <property type="match status" value="1"/>
</dbReference>
<dbReference type="AlphaFoldDB" id="A0A402CUZ8"/>
<accession>A0A402CUZ8</accession>
<dbReference type="InterPro" id="IPR006179">
    <property type="entry name" value="5_nucleotidase/apyrase"/>
</dbReference>
<evidence type="ECO:0000313" key="3">
    <source>
        <dbReference type="Proteomes" id="UP000287394"/>
    </source>
</evidence>
<organism evidence="2 3">
    <name type="scientific">Capsulimonas corticalis</name>
    <dbReference type="NCBI Taxonomy" id="2219043"/>
    <lineage>
        <taxon>Bacteria</taxon>
        <taxon>Bacillati</taxon>
        <taxon>Armatimonadota</taxon>
        <taxon>Armatimonadia</taxon>
        <taxon>Capsulimonadales</taxon>
        <taxon>Capsulimonadaceae</taxon>
        <taxon>Capsulimonas</taxon>
    </lineage>
</organism>
<sequence>MKNNPFRKTVILSLVGLGLTAAFAAAARSAQAKNETHGDAAKQGARSESNLAAKEKDTVHIAQPLVGEGASEHETNLGNLVADAIRQASHADIAFLPADEISETTIPVGDVKPAELAKALRYTNDPSDTIVVLDLTGAQILQAAERSVSHLPQPFPGFLQVSGLQVRYDPAQPVGKRVKLAGADSSEISSAKTYKVATTRTLAGGGLGYFKVWKKSDADDETKISVTKALTDYLTGRATLTATVEGRVAPLK</sequence>
<gene>
    <name evidence="2" type="ORF">CCAX7_22840</name>
</gene>
<dbReference type="GO" id="GO:0009166">
    <property type="term" value="P:nucleotide catabolic process"/>
    <property type="evidence" value="ECO:0007669"/>
    <property type="project" value="InterPro"/>
</dbReference>
<dbReference type="Proteomes" id="UP000287394">
    <property type="component" value="Chromosome"/>
</dbReference>
<dbReference type="PANTHER" id="PTHR11575:SF24">
    <property type="entry name" value="5'-NUCLEOTIDASE"/>
    <property type="match status" value="1"/>
</dbReference>
<dbReference type="PANTHER" id="PTHR11575">
    <property type="entry name" value="5'-NUCLEOTIDASE-RELATED"/>
    <property type="match status" value="1"/>
</dbReference>
<evidence type="ECO:0000313" key="2">
    <source>
        <dbReference type="EMBL" id="BDI30233.1"/>
    </source>
</evidence>
<name>A0A402CUZ8_9BACT</name>
<dbReference type="RefSeq" id="WP_165864156.1">
    <property type="nucleotide sequence ID" value="NZ_AP025739.1"/>
</dbReference>
<feature type="domain" description="5'-Nucleotidase C-terminal" evidence="1">
    <location>
        <begin position="70"/>
        <end position="209"/>
    </location>
</feature>